<dbReference type="PANTHER" id="PTHR43381">
    <property type="entry name" value="TRANSLATION INITIATION FACTOR IF-2-RELATED"/>
    <property type="match status" value="1"/>
</dbReference>
<sequence>KILPQFVFNTRDPIICGVKVEAGFIKIGSPICAICEDTTQEREGKELFVDLGRVTSIEFNHKNMDIAKLGQEVCIKIENTTGGAPKLLGRHFLITDQLVSKISRESIDAVKNYFRDEMSKTDWQLIIELKKKFHIL</sequence>
<comment type="caution">
    <text evidence="4">The sequence shown here is derived from an EMBL/GenBank/DDBJ whole genome shotgun (WGS) entry which is preliminary data.</text>
</comment>
<dbReference type="STRING" id="10195.A0A3M7Q3S0"/>
<dbReference type="AlphaFoldDB" id="A0A3M7Q3S0"/>
<gene>
    <name evidence="4" type="ORF">BpHYR1_047825</name>
</gene>
<keyword evidence="4" id="KW-0648">Protein biosynthesis</keyword>
<reference evidence="4 5" key="1">
    <citation type="journal article" date="2018" name="Sci. Rep.">
        <title>Genomic signatures of local adaptation to the degree of environmental predictability in rotifers.</title>
        <authorList>
            <person name="Franch-Gras L."/>
            <person name="Hahn C."/>
            <person name="Garcia-Roger E.M."/>
            <person name="Carmona M.J."/>
            <person name="Serra M."/>
            <person name="Gomez A."/>
        </authorList>
    </citation>
    <scope>NUCLEOTIDE SEQUENCE [LARGE SCALE GENOMIC DNA]</scope>
    <source>
        <strain evidence="4">HYR1</strain>
    </source>
</reference>
<dbReference type="EC" id="3.6.1.15" evidence="4"/>
<evidence type="ECO:0000313" key="4">
    <source>
        <dbReference type="EMBL" id="RNA06080.1"/>
    </source>
</evidence>
<dbReference type="CDD" id="cd16266">
    <property type="entry name" value="IF2_aeIF5B_IV"/>
    <property type="match status" value="1"/>
</dbReference>
<dbReference type="GO" id="GO:0005525">
    <property type="term" value="F:GTP binding"/>
    <property type="evidence" value="ECO:0007669"/>
    <property type="project" value="UniProtKB-KW"/>
</dbReference>
<dbReference type="InterPro" id="IPR015760">
    <property type="entry name" value="TIF_IF2"/>
</dbReference>
<dbReference type="Gene3D" id="2.40.30.10">
    <property type="entry name" value="Translation factors"/>
    <property type="match status" value="1"/>
</dbReference>
<dbReference type="FunFam" id="2.40.30.10:FF:000026">
    <property type="entry name" value="Eukaryotic translation initiation factor 5B"/>
    <property type="match status" value="1"/>
</dbReference>
<keyword evidence="1" id="KW-0547">Nucleotide-binding</keyword>
<dbReference type="OrthoDB" id="4928at2759"/>
<evidence type="ECO:0000259" key="3">
    <source>
        <dbReference type="Pfam" id="PF14578"/>
    </source>
</evidence>
<dbReference type="InterPro" id="IPR009000">
    <property type="entry name" value="Transl_B-barrel_sf"/>
</dbReference>
<dbReference type="EMBL" id="REGN01007499">
    <property type="protein sequence ID" value="RNA06080.1"/>
    <property type="molecule type" value="Genomic_DNA"/>
</dbReference>
<proteinExistence type="predicted"/>
<dbReference type="PANTHER" id="PTHR43381:SF4">
    <property type="entry name" value="EUKARYOTIC TRANSLATION INITIATION FACTOR 5B"/>
    <property type="match status" value="1"/>
</dbReference>
<evidence type="ECO:0000256" key="1">
    <source>
        <dbReference type="ARBA" id="ARBA00022741"/>
    </source>
</evidence>
<dbReference type="InterPro" id="IPR029459">
    <property type="entry name" value="EFTU-type"/>
</dbReference>
<accession>A0A3M7Q3S0</accession>
<evidence type="ECO:0000256" key="2">
    <source>
        <dbReference type="ARBA" id="ARBA00023134"/>
    </source>
</evidence>
<name>A0A3M7Q3S0_BRAPC</name>
<keyword evidence="5" id="KW-1185">Reference proteome</keyword>
<organism evidence="4 5">
    <name type="scientific">Brachionus plicatilis</name>
    <name type="common">Marine rotifer</name>
    <name type="synonym">Brachionus muelleri</name>
    <dbReference type="NCBI Taxonomy" id="10195"/>
    <lineage>
        <taxon>Eukaryota</taxon>
        <taxon>Metazoa</taxon>
        <taxon>Spiralia</taxon>
        <taxon>Gnathifera</taxon>
        <taxon>Rotifera</taxon>
        <taxon>Eurotatoria</taxon>
        <taxon>Monogononta</taxon>
        <taxon>Pseudotrocha</taxon>
        <taxon>Ploima</taxon>
        <taxon>Brachionidae</taxon>
        <taxon>Brachionus</taxon>
    </lineage>
</organism>
<dbReference type="GO" id="GO:0003743">
    <property type="term" value="F:translation initiation factor activity"/>
    <property type="evidence" value="ECO:0007669"/>
    <property type="project" value="UniProtKB-KW"/>
</dbReference>
<keyword evidence="4" id="KW-0378">Hydrolase</keyword>
<protein>
    <submittedName>
        <fullName evidence="4">Eukaryotic translation initiation factor 5B</fullName>
        <ecNumber evidence="4">3.6.1.15</ecNumber>
    </submittedName>
</protein>
<dbReference type="Proteomes" id="UP000276133">
    <property type="component" value="Unassembled WGS sequence"/>
</dbReference>
<dbReference type="SUPFAM" id="SSF50447">
    <property type="entry name" value="Translation proteins"/>
    <property type="match status" value="1"/>
</dbReference>
<dbReference type="Pfam" id="PF14578">
    <property type="entry name" value="GTP_EFTU_D4"/>
    <property type="match status" value="1"/>
</dbReference>
<dbReference type="GO" id="GO:0017111">
    <property type="term" value="F:ribonucleoside triphosphate phosphatase activity"/>
    <property type="evidence" value="ECO:0007669"/>
    <property type="project" value="UniProtKB-EC"/>
</dbReference>
<feature type="non-terminal residue" evidence="4">
    <location>
        <position position="1"/>
    </location>
</feature>
<keyword evidence="4" id="KW-0396">Initiation factor</keyword>
<keyword evidence="2" id="KW-0342">GTP-binding</keyword>
<evidence type="ECO:0000313" key="5">
    <source>
        <dbReference type="Proteomes" id="UP000276133"/>
    </source>
</evidence>
<dbReference type="GO" id="GO:0005739">
    <property type="term" value="C:mitochondrion"/>
    <property type="evidence" value="ECO:0007669"/>
    <property type="project" value="TreeGrafter"/>
</dbReference>
<feature type="domain" description="Elongation factor Tu-type" evidence="3">
    <location>
        <begin position="1"/>
        <end position="81"/>
    </location>
</feature>